<sequence length="399" mass="41633">MAEVMLFLELGLALLLAKLCGELFERMGQPAVIGEILAGVILGGEVLGGYLGIDLLGEPFKAFADVGVMILLFLSGVEVEFAELKKTGKLASAVALGGVLLPFIGGYAVMIWFGYGYMEALLVGATLTATSVGVTARILMDVGALNTRAGTSILGAAVIDDVLGIIILAIISGIAMVGDIEVESLLLLAVKIAIFFIITLFLGLRLIGRVADFESRMVSAKAFLALSLALGFIFGVFAEKMQIAAITGAFVAGLIVGETPYKKMISEDVKVIGYGFFIPLFFVFAGAWIDFSSFASAGTVIIAALIVAILGKIIGCGIPALAMRSSPLESFIIGVGMVPRMEIGLIVAAIGVNLGMAGDPAGIVAKETLSLAVVVSIVTGLFPLFFMKNLLERYLEEGT</sequence>
<feature type="transmembrane region" description="Helical" evidence="10">
    <location>
        <begin position="343"/>
        <end position="363"/>
    </location>
</feature>
<dbReference type="InterPro" id="IPR006153">
    <property type="entry name" value="Cation/H_exchanger_TM"/>
</dbReference>
<keyword evidence="7" id="KW-0406">Ion transport</keyword>
<evidence type="ECO:0000256" key="6">
    <source>
        <dbReference type="ARBA" id="ARBA00023053"/>
    </source>
</evidence>
<feature type="transmembrane region" description="Helical" evidence="10">
    <location>
        <begin position="218"/>
        <end position="237"/>
    </location>
</feature>
<feature type="transmembrane region" description="Helical" evidence="10">
    <location>
        <begin position="184"/>
        <end position="206"/>
    </location>
</feature>
<feature type="transmembrane region" description="Helical" evidence="10">
    <location>
        <begin position="243"/>
        <end position="259"/>
    </location>
</feature>
<dbReference type="GO" id="GO:0006814">
    <property type="term" value="P:sodium ion transport"/>
    <property type="evidence" value="ECO:0007669"/>
    <property type="project" value="UniProtKB-KW"/>
</dbReference>
<comment type="subcellular location">
    <subcellularLocation>
        <location evidence="1">Membrane</location>
        <topology evidence="1">Multi-pass membrane protein</topology>
    </subcellularLocation>
</comment>
<keyword evidence="4 10" id="KW-0812">Transmembrane</keyword>
<evidence type="ECO:0000256" key="9">
    <source>
        <dbReference type="ARBA" id="ARBA00023201"/>
    </source>
</evidence>
<feature type="transmembrane region" description="Helical" evidence="10">
    <location>
        <begin position="36"/>
        <end position="56"/>
    </location>
</feature>
<dbReference type="InterPro" id="IPR038770">
    <property type="entry name" value="Na+/solute_symporter_sf"/>
</dbReference>
<dbReference type="Gene3D" id="1.20.1530.20">
    <property type="match status" value="1"/>
</dbReference>
<name>A0A1F2P454_9EURY</name>
<keyword evidence="3" id="KW-0050">Antiport</keyword>
<dbReference type="GO" id="GO:1902600">
    <property type="term" value="P:proton transmembrane transport"/>
    <property type="evidence" value="ECO:0007669"/>
    <property type="project" value="InterPro"/>
</dbReference>
<dbReference type="EMBL" id="LYOR01000005">
    <property type="protein sequence ID" value="OFV65984.1"/>
    <property type="molecule type" value="Genomic_DNA"/>
</dbReference>
<evidence type="ECO:0000256" key="2">
    <source>
        <dbReference type="ARBA" id="ARBA00022448"/>
    </source>
</evidence>
<reference evidence="12" key="2">
    <citation type="journal article" date="2020" name="mSystems">
        <title>Genome- and Community-Level Interaction Insights into Carbon Utilization and Element Cycling Functions of Hydrothermarchaeota in Hydrothermal Sediment.</title>
        <authorList>
            <person name="Zhou Z."/>
            <person name="Liu Y."/>
            <person name="Xu W."/>
            <person name="Pan J."/>
            <person name="Luo Z.H."/>
            <person name="Li M."/>
        </authorList>
    </citation>
    <scope>NUCLEOTIDE SEQUENCE [LARGE SCALE GENOMIC DNA]</scope>
    <source>
        <strain evidence="12">HyVt-386</strain>
    </source>
</reference>
<feature type="domain" description="Cation/H+ exchanger transmembrane" evidence="11">
    <location>
        <begin position="14"/>
        <end position="383"/>
    </location>
</feature>
<keyword evidence="6" id="KW-0915">Sodium</keyword>
<evidence type="ECO:0000313" key="14">
    <source>
        <dbReference type="Proteomes" id="UP000185779"/>
    </source>
</evidence>
<feature type="transmembrane region" description="Helical" evidence="10">
    <location>
        <begin position="301"/>
        <end position="322"/>
    </location>
</feature>
<evidence type="ECO:0000259" key="11">
    <source>
        <dbReference type="Pfam" id="PF00999"/>
    </source>
</evidence>
<feature type="transmembrane region" description="Helical" evidence="10">
    <location>
        <begin position="93"/>
        <end position="115"/>
    </location>
</feature>
<dbReference type="Proteomes" id="UP000885936">
    <property type="component" value="Unassembled WGS sequence"/>
</dbReference>
<proteinExistence type="predicted"/>
<dbReference type="GO" id="GO:0015297">
    <property type="term" value="F:antiporter activity"/>
    <property type="evidence" value="ECO:0007669"/>
    <property type="project" value="UniProtKB-KW"/>
</dbReference>
<accession>A0A1F2P454</accession>
<dbReference type="PANTHER" id="PTHR43562">
    <property type="entry name" value="NAPA-TYPE SODIUM/HYDROGEN ANTIPORTER"/>
    <property type="match status" value="1"/>
</dbReference>
<evidence type="ECO:0000256" key="3">
    <source>
        <dbReference type="ARBA" id="ARBA00022449"/>
    </source>
</evidence>
<evidence type="ECO:0000256" key="7">
    <source>
        <dbReference type="ARBA" id="ARBA00023065"/>
    </source>
</evidence>
<organism evidence="13 14">
    <name type="scientific">Candidatus Syntropharchaeum butanivorans</name>
    <dbReference type="NCBI Taxonomy" id="1839936"/>
    <lineage>
        <taxon>Archaea</taxon>
        <taxon>Methanobacteriati</taxon>
        <taxon>Methanobacteriota</taxon>
        <taxon>Stenosarchaea group</taxon>
        <taxon>Methanomicrobia</taxon>
        <taxon>Methanosarcinales</taxon>
        <taxon>ANME-2 cluster</taxon>
        <taxon>Candidatus Syntropharchaeum</taxon>
    </lineage>
</organism>
<keyword evidence="2" id="KW-0813">Transport</keyword>
<evidence type="ECO:0000256" key="10">
    <source>
        <dbReference type="SAM" id="Phobius"/>
    </source>
</evidence>
<feature type="transmembrane region" description="Helical" evidence="10">
    <location>
        <begin position="152"/>
        <end position="178"/>
    </location>
</feature>
<dbReference type="STRING" id="1839936.SBU_001166"/>
<keyword evidence="14" id="KW-1185">Reference proteome</keyword>
<feature type="transmembrane region" description="Helical" evidence="10">
    <location>
        <begin position="6"/>
        <end position="24"/>
    </location>
</feature>
<protein>
    <submittedName>
        <fullName evidence="13">Cation/H+ exchanger</fullName>
    </submittedName>
    <submittedName>
        <fullName evidence="12">Cation:proton antiporter</fullName>
    </submittedName>
</protein>
<comment type="caution">
    <text evidence="13">The sequence shown here is derived from an EMBL/GenBank/DDBJ whole genome shotgun (WGS) entry which is preliminary data.</text>
</comment>
<evidence type="ECO:0000256" key="8">
    <source>
        <dbReference type="ARBA" id="ARBA00023136"/>
    </source>
</evidence>
<dbReference type="Proteomes" id="UP000185779">
    <property type="component" value="Unassembled WGS sequence"/>
</dbReference>
<keyword evidence="9" id="KW-0739">Sodium transport</keyword>
<keyword evidence="5 10" id="KW-1133">Transmembrane helix</keyword>
<evidence type="ECO:0000313" key="13">
    <source>
        <dbReference type="EMBL" id="OFV65984.1"/>
    </source>
</evidence>
<feature type="transmembrane region" description="Helical" evidence="10">
    <location>
        <begin position="62"/>
        <end position="81"/>
    </location>
</feature>
<keyword evidence="8 10" id="KW-0472">Membrane</keyword>
<evidence type="ECO:0000256" key="4">
    <source>
        <dbReference type="ARBA" id="ARBA00022692"/>
    </source>
</evidence>
<dbReference type="PANTHER" id="PTHR43562:SF3">
    <property type="entry name" value="SODIUM ION_PROTON EXCHANGER (EUROFUNG)"/>
    <property type="match status" value="1"/>
</dbReference>
<reference evidence="13 14" key="1">
    <citation type="submission" date="2016-05" db="EMBL/GenBank/DDBJ databases">
        <title>Microbial consortia oxidize butane by reversing methanogenesis.</title>
        <authorList>
            <person name="Laso-Perez R."/>
            <person name="Richter M."/>
            <person name="Wegener G."/>
            <person name="Musat F."/>
        </authorList>
    </citation>
    <scope>NUCLEOTIDE SEQUENCE [LARGE SCALE GENOMIC DNA]</scope>
    <source>
        <strain evidence="13">BOX1</strain>
    </source>
</reference>
<gene>
    <name evidence="12" type="ORF">ENI32_05295</name>
    <name evidence="13" type="ORF">SBU_001166</name>
</gene>
<feature type="transmembrane region" description="Helical" evidence="10">
    <location>
        <begin position="121"/>
        <end position="140"/>
    </location>
</feature>
<dbReference type="AlphaFoldDB" id="A0A1F2P454"/>
<dbReference type="Pfam" id="PF00999">
    <property type="entry name" value="Na_H_Exchanger"/>
    <property type="match status" value="1"/>
</dbReference>
<evidence type="ECO:0000313" key="12">
    <source>
        <dbReference type="EMBL" id="HEC57281.1"/>
    </source>
</evidence>
<evidence type="ECO:0000256" key="5">
    <source>
        <dbReference type="ARBA" id="ARBA00022989"/>
    </source>
</evidence>
<feature type="transmembrane region" description="Helical" evidence="10">
    <location>
        <begin position="271"/>
        <end position="289"/>
    </location>
</feature>
<feature type="transmembrane region" description="Helical" evidence="10">
    <location>
        <begin position="369"/>
        <end position="387"/>
    </location>
</feature>
<dbReference type="EMBL" id="DRIE01000092">
    <property type="protein sequence ID" value="HEC57281.1"/>
    <property type="molecule type" value="Genomic_DNA"/>
</dbReference>
<dbReference type="GO" id="GO:0016020">
    <property type="term" value="C:membrane"/>
    <property type="evidence" value="ECO:0007669"/>
    <property type="project" value="UniProtKB-SubCell"/>
</dbReference>
<evidence type="ECO:0000256" key="1">
    <source>
        <dbReference type="ARBA" id="ARBA00004141"/>
    </source>
</evidence>